<gene>
    <name evidence="1" type="ORF">F0562_025703</name>
</gene>
<reference evidence="1 2" key="1">
    <citation type="submission" date="2019-09" db="EMBL/GenBank/DDBJ databases">
        <title>A chromosome-level genome assembly of the Chinese tupelo Nyssa sinensis.</title>
        <authorList>
            <person name="Yang X."/>
            <person name="Kang M."/>
            <person name="Yang Y."/>
            <person name="Xiong H."/>
            <person name="Wang M."/>
            <person name="Zhang Z."/>
            <person name="Wang Z."/>
            <person name="Wu H."/>
            <person name="Ma T."/>
            <person name="Liu J."/>
            <person name="Xi Z."/>
        </authorList>
    </citation>
    <scope>NUCLEOTIDE SEQUENCE [LARGE SCALE GENOMIC DNA]</scope>
    <source>
        <strain evidence="1">J267</strain>
        <tissue evidence="1">Leaf</tissue>
    </source>
</reference>
<dbReference type="AlphaFoldDB" id="A0A5J5BCS7"/>
<dbReference type="Proteomes" id="UP000325577">
    <property type="component" value="Linkage Group LG14"/>
</dbReference>
<organism evidence="1 2">
    <name type="scientific">Nyssa sinensis</name>
    <dbReference type="NCBI Taxonomy" id="561372"/>
    <lineage>
        <taxon>Eukaryota</taxon>
        <taxon>Viridiplantae</taxon>
        <taxon>Streptophyta</taxon>
        <taxon>Embryophyta</taxon>
        <taxon>Tracheophyta</taxon>
        <taxon>Spermatophyta</taxon>
        <taxon>Magnoliopsida</taxon>
        <taxon>eudicotyledons</taxon>
        <taxon>Gunneridae</taxon>
        <taxon>Pentapetalae</taxon>
        <taxon>asterids</taxon>
        <taxon>Cornales</taxon>
        <taxon>Nyssaceae</taxon>
        <taxon>Nyssa</taxon>
    </lineage>
</organism>
<accession>A0A5J5BCS7</accession>
<evidence type="ECO:0000313" key="2">
    <source>
        <dbReference type="Proteomes" id="UP000325577"/>
    </source>
</evidence>
<protein>
    <submittedName>
        <fullName evidence="1">Uncharacterized protein</fullName>
    </submittedName>
</protein>
<keyword evidence="2" id="KW-1185">Reference proteome</keyword>
<evidence type="ECO:0000313" key="1">
    <source>
        <dbReference type="EMBL" id="KAA8539011.1"/>
    </source>
</evidence>
<name>A0A5J5BCS7_9ASTE</name>
<dbReference type="EMBL" id="CM018037">
    <property type="protein sequence ID" value="KAA8539011.1"/>
    <property type="molecule type" value="Genomic_DNA"/>
</dbReference>
<proteinExistence type="predicted"/>
<sequence>MEGYALSIRSDQFFHSSEKNRTRKSTTCIEKAKGSRVVVYRSDFERNESKVDRDAAEVFDLVKLLKMAASVSLGLGSLVWAEDSDTTWIDGEDSGV</sequence>